<name>A0A9P7R505_9PEZI</name>
<accession>A0A9P7R505</accession>
<feature type="non-terminal residue" evidence="1">
    <location>
        <position position="1"/>
    </location>
</feature>
<comment type="caution">
    <text evidence="1">The sequence shown here is derived from an EMBL/GenBank/DDBJ whole genome shotgun (WGS) entry which is preliminary data.</text>
</comment>
<evidence type="ECO:0000313" key="1">
    <source>
        <dbReference type="EMBL" id="KAG7047941.1"/>
    </source>
</evidence>
<proteinExistence type="predicted"/>
<reference evidence="1" key="1">
    <citation type="submission" date="2021-05" db="EMBL/GenBank/DDBJ databases">
        <title>Comparative genomics of three Colletotrichum scovillei strains and genetic complementation revealed genes involved fungal growth and virulence on chili pepper.</title>
        <authorList>
            <person name="Hsieh D.-K."/>
            <person name="Chuang S.-C."/>
            <person name="Chen C.-Y."/>
            <person name="Chao Y.-T."/>
            <person name="Lu M.-Y.J."/>
            <person name="Lee M.-H."/>
            <person name="Shih M.-C."/>
        </authorList>
    </citation>
    <scope>NUCLEOTIDE SEQUENCE</scope>
    <source>
        <strain evidence="1">Coll-153</strain>
    </source>
</reference>
<dbReference type="Proteomes" id="UP000699042">
    <property type="component" value="Unassembled WGS sequence"/>
</dbReference>
<feature type="non-terminal residue" evidence="1">
    <location>
        <position position="80"/>
    </location>
</feature>
<dbReference type="AlphaFoldDB" id="A0A9P7R505"/>
<sequence length="80" mass="8951">LLYLTSRPLFPLYALSHHCLRYPALTCVVGTLLEHLFRSGTLSSLLNSHRHDDLLTSHRLISELRIPCPAPPTIHPSIGT</sequence>
<dbReference type="EMBL" id="JAESDN010000007">
    <property type="protein sequence ID" value="KAG7047941.1"/>
    <property type="molecule type" value="Genomic_DNA"/>
</dbReference>
<evidence type="ECO:0000313" key="2">
    <source>
        <dbReference type="Proteomes" id="UP000699042"/>
    </source>
</evidence>
<keyword evidence="2" id="KW-1185">Reference proteome</keyword>
<protein>
    <submittedName>
        <fullName evidence="1">Uncharacterized protein</fullName>
    </submittedName>
</protein>
<gene>
    <name evidence="1" type="ORF">JMJ77_011279</name>
</gene>
<organism evidence="1 2">
    <name type="scientific">Colletotrichum scovillei</name>
    <dbReference type="NCBI Taxonomy" id="1209932"/>
    <lineage>
        <taxon>Eukaryota</taxon>
        <taxon>Fungi</taxon>
        <taxon>Dikarya</taxon>
        <taxon>Ascomycota</taxon>
        <taxon>Pezizomycotina</taxon>
        <taxon>Sordariomycetes</taxon>
        <taxon>Hypocreomycetidae</taxon>
        <taxon>Glomerellales</taxon>
        <taxon>Glomerellaceae</taxon>
        <taxon>Colletotrichum</taxon>
        <taxon>Colletotrichum acutatum species complex</taxon>
    </lineage>
</organism>